<keyword evidence="4" id="KW-1185">Reference proteome</keyword>
<evidence type="ECO:0000313" key="3">
    <source>
        <dbReference type="EMBL" id="MCJ2188973.1"/>
    </source>
</evidence>
<accession>A0ABT0BVQ7</accession>
<dbReference type="EMBL" id="JALHLG010000055">
    <property type="protein sequence ID" value="MCJ2188973.1"/>
    <property type="molecule type" value="Genomic_DNA"/>
</dbReference>
<reference evidence="3 4" key="1">
    <citation type="submission" date="2022-04" db="EMBL/GenBank/DDBJ databases">
        <title>Identification of a novel bacterium isolated from mangrove sediments.</title>
        <authorList>
            <person name="Pan X."/>
        </authorList>
    </citation>
    <scope>NUCLEOTIDE SEQUENCE [LARGE SCALE GENOMIC DNA]</scope>
    <source>
        <strain evidence="3 4">B2638</strain>
    </source>
</reference>
<feature type="chain" id="PRO_5046191032" evidence="2">
    <location>
        <begin position="20"/>
        <end position="199"/>
    </location>
</feature>
<feature type="compositionally biased region" description="Low complexity" evidence="1">
    <location>
        <begin position="34"/>
        <end position="58"/>
    </location>
</feature>
<comment type="caution">
    <text evidence="3">The sequence shown here is derived from an EMBL/GenBank/DDBJ whole genome shotgun (WGS) entry which is preliminary data.</text>
</comment>
<proteinExistence type="predicted"/>
<dbReference type="Proteomes" id="UP001202281">
    <property type="component" value="Unassembled WGS sequence"/>
</dbReference>
<evidence type="ECO:0000256" key="1">
    <source>
        <dbReference type="SAM" id="MobiDB-lite"/>
    </source>
</evidence>
<evidence type="ECO:0000313" key="4">
    <source>
        <dbReference type="Proteomes" id="UP001202281"/>
    </source>
</evidence>
<feature type="region of interest" description="Disordered" evidence="1">
    <location>
        <begin position="30"/>
        <end position="67"/>
    </location>
</feature>
<dbReference type="RefSeq" id="WP_243924038.1">
    <property type="nucleotide sequence ID" value="NZ_JALHLG010000055.1"/>
</dbReference>
<dbReference type="InterPro" id="IPR022061">
    <property type="entry name" value="DUF3617"/>
</dbReference>
<keyword evidence="2" id="KW-0732">Signal</keyword>
<sequence>MTNGSMRKGALGACLTVLALPLAACGSKEEAKSESAAPSAAETAGTPMSADEAAQAAARLERPRPGSYKQTIEVMDLQIAGLPENAASQMKGMIRKTDTHTFCITDEDNDDGYKDMLQNAGQGGDCTYSKFDVAGGRLDAQMHCAMPGQGDAVMTMNGTVSETGSDVIIGMDVTGGQPPMGNMKMKMHMIAERVGDCPS</sequence>
<evidence type="ECO:0000256" key="2">
    <source>
        <dbReference type="SAM" id="SignalP"/>
    </source>
</evidence>
<feature type="signal peptide" evidence="2">
    <location>
        <begin position="1"/>
        <end position="19"/>
    </location>
</feature>
<dbReference type="Pfam" id="PF12276">
    <property type="entry name" value="DUF3617"/>
    <property type="match status" value="1"/>
</dbReference>
<organism evidence="3 4">
    <name type="scientific">Novosphingobium beihaiensis</name>
    <dbReference type="NCBI Taxonomy" id="2930389"/>
    <lineage>
        <taxon>Bacteria</taxon>
        <taxon>Pseudomonadati</taxon>
        <taxon>Pseudomonadota</taxon>
        <taxon>Alphaproteobacteria</taxon>
        <taxon>Sphingomonadales</taxon>
        <taxon>Sphingomonadaceae</taxon>
        <taxon>Novosphingobium</taxon>
    </lineage>
</organism>
<gene>
    <name evidence="3" type="ORF">MTR66_19405</name>
</gene>
<protein>
    <submittedName>
        <fullName evidence="3">DUF3617 domain-containing protein</fullName>
    </submittedName>
</protein>
<name>A0ABT0BVQ7_9SPHN</name>